<keyword evidence="2" id="KW-1185">Reference proteome</keyword>
<evidence type="ECO:0000313" key="1">
    <source>
        <dbReference type="EMBL" id="KAI0034877.1"/>
    </source>
</evidence>
<evidence type="ECO:0000313" key="2">
    <source>
        <dbReference type="Proteomes" id="UP000814128"/>
    </source>
</evidence>
<protein>
    <submittedName>
        <fullName evidence="1">Uncharacterized protein</fullName>
    </submittedName>
</protein>
<organism evidence="1 2">
    <name type="scientific">Vararia minispora EC-137</name>
    <dbReference type="NCBI Taxonomy" id="1314806"/>
    <lineage>
        <taxon>Eukaryota</taxon>
        <taxon>Fungi</taxon>
        <taxon>Dikarya</taxon>
        <taxon>Basidiomycota</taxon>
        <taxon>Agaricomycotina</taxon>
        <taxon>Agaricomycetes</taxon>
        <taxon>Russulales</taxon>
        <taxon>Lachnocladiaceae</taxon>
        <taxon>Vararia</taxon>
    </lineage>
</organism>
<dbReference type="EMBL" id="MU273493">
    <property type="protein sequence ID" value="KAI0034877.1"/>
    <property type="molecule type" value="Genomic_DNA"/>
</dbReference>
<proteinExistence type="predicted"/>
<gene>
    <name evidence="1" type="ORF">K488DRAFT_37314</name>
</gene>
<feature type="non-terminal residue" evidence="1">
    <location>
        <position position="183"/>
    </location>
</feature>
<name>A0ACB8QT50_9AGAM</name>
<sequence length="183" mass="20610">PFNDSDSDIILRSLTGVNFMVYKGPLRMASPFFRDMFSLPQSKQCSIDDSTADFYKGIPCVQMSEDTQTLHRFLSFIFPGEPSMPTSFREFAQLLAVFQKYDVRAEMGLLRRLLAGDDMCAITPTNALQVYAVAHEHRLTEEALAAAQLMMEIPLTFQTICDSSTDVMSGAALYHLHQYRLAC</sequence>
<reference evidence="1" key="2">
    <citation type="journal article" date="2022" name="New Phytol.">
        <title>Evolutionary transition to the ectomycorrhizal habit in the genomes of a hyperdiverse lineage of mushroom-forming fungi.</title>
        <authorList>
            <person name="Looney B."/>
            <person name="Miyauchi S."/>
            <person name="Morin E."/>
            <person name="Drula E."/>
            <person name="Courty P.E."/>
            <person name="Kohler A."/>
            <person name="Kuo A."/>
            <person name="LaButti K."/>
            <person name="Pangilinan J."/>
            <person name="Lipzen A."/>
            <person name="Riley R."/>
            <person name="Andreopoulos W."/>
            <person name="He G."/>
            <person name="Johnson J."/>
            <person name="Nolan M."/>
            <person name="Tritt A."/>
            <person name="Barry K.W."/>
            <person name="Grigoriev I.V."/>
            <person name="Nagy L.G."/>
            <person name="Hibbett D."/>
            <person name="Henrissat B."/>
            <person name="Matheny P.B."/>
            <person name="Labbe J."/>
            <person name="Martin F.M."/>
        </authorList>
    </citation>
    <scope>NUCLEOTIDE SEQUENCE</scope>
    <source>
        <strain evidence="1">EC-137</strain>
    </source>
</reference>
<reference evidence="1" key="1">
    <citation type="submission" date="2021-02" db="EMBL/GenBank/DDBJ databases">
        <authorList>
            <consortium name="DOE Joint Genome Institute"/>
            <person name="Ahrendt S."/>
            <person name="Looney B.P."/>
            <person name="Miyauchi S."/>
            <person name="Morin E."/>
            <person name="Drula E."/>
            <person name="Courty P.E."/>
            <person name="Chicoki N."/>
            <person name="Fauchery L."/>
            <person name="Kohler A."/>
            <person name="Kuo A."/>
            <person name="Labutti K."/>
            <person name="Pangilinan J."/>
            <person name="Lipzen A."/>
            <person name="Riley R."/>
            <person name="Andreopoulos W."/>
            <person name="He G."/>
            <person name="Johnson J."/>
            <person name="Barry K.W."/>
            <person name="Grigoriev I.V."/>
            <person name="Nagy L."/>
            <person name="Hibbett D."/>
            <person name="Henrissat B."/>
            <person name="Matheny P.B."/>
            <person name="Labbe J."/>
            <person name="Martin F."/>
        </authorList>
    </citation>
    <scope>NUCLEOTIDE SEQUENCE</scope>
    <source>
        <strain evidence="1">EC-137</strain>
    </source>
</reference>
<accession>A0ACB8QT50</accession>
<feature type="non-terminal residue" evidence="1">
    <location>
        <position position="1"/>
    </location>
</feature>
<comment type="caution">
    <text evidence="1">The sequence shown here is derived from an EMBL/GenBank/DDBJ whole genome shotgun (WGS) entry which is preliminary data.</text>
</comment>
<dbReference type="Proteomes" id="UP000814128">
    <property type="component" value="Unassembled WGS sequence"/>
</dbReference>